<feature type="domain" description="FLYWCH-type" evidence="4">
    <location>
        <begin position="10"/>
        <end position="62"/>
    </location>
</feature>
<organism evidence="6 7">
    <name type="scientific">Galendromus occidentalis</name>
    <name type="common">western predatory mite</name>
    <dbReference type="NCBI Taxonomy" id="34638"/>
    <lineage>
        <taxon>Eukaryota</taxon>
        <taxon>Metazoa</taxon>
        <taxon>Ecdysozoa</taxon>
        <taxon>Arthropoda</taxon>
        <taxon>Chelicerata</taxon>
        <taxon>Arachnida</taxon>
        <taxon>Acari</taxon>
        <taxon>Parasitiformes</taxon>
        <taxon>Mesostigmata</taxon>
        <taxon>Gamasina</taxon>
        <taxon>Phytoseioidea</taxon>
        <taxon>Phytoseiidae</taxon>
        <taxon>Typhlodrominae</taxon>
        <taxon>Galendromus</taxon>
    </lineage>
</organism>
<gene>
    <name evidence="7" type="primary">LOC100904485</name>
</gene>
<feature type="domain" description="MULE transposase" evidence="5">
    <location>
        <begin position="197"/>
        <end position="287"/>
    </location>
</feature>
<proteinExistence type="predicted"/>
<evidence type="ECO:0000259" key="4">
    <source>
        <dbReference type="Pfam" id="PF04500"/>
    </source>
</evidence>
<dbReference type="Gene3D" id="2.20.25.240">
    <property type="match status" value="1"/>
</dbReference>
<protein>
    <submittedName>
        <fullName evidence="7">Uncharacterized protein LOC100904485</fullName>
    </submittedName>
</protein>
<keyword evidence="3" id="KW-0862">Zinc</keyword>
<dbReference type="RefSeq" id="XP_003747407.1">
    <property type="nucleotide sequence ID" value="XM_003747359.1"/>
</dbReference>
<evidence type="ECO:0000259" key="5">
    <source>
        <dbReference type="Pfam" id="PF10551"/>
    </source>
</evidence>
<dbReference type="Proteomes" id="UP000694867">
    <property type="component" value="Unplaced"/>
</dbReference>
<dbReference type="GeneID" id="100904485"/>
<keyword evidence="6" id="KW-1185">Reference proteome</keyword>
<evidence type="ECO:0000256" key="2">
    <source>
        <dbReference type="ARBA" id="ARBA00022771"/>
    </source>
</evidence>
<accession>A0AAJ6W0C2</accession>
<keyword evidence="1" id="KW-0479">Metal-binding</keyword>
<dbReference type="InterPro" id="IPR007588">
    <property type="entry name" value="Znf_FLYWCH"/>
</dbReference>
<evidence type="ECO:0000256" key="1">
    <source>
        <dbReference type="ARBA" id="ARBA00022723"/>
    </source>
</evidence>
<dbReference type="Pfam" id="PF04500">
    <property type="entry name" value="FLYWCH"/>
    <property type="match status" value="1"/>
</dbReference>
<dbReference type="KEGG" id="goe:100904485"/>
<dbReference type="Pfam" id="PF10551">
    <property type="entry name" value="MULE"/>
    <property type="match status" value="1"/>
</dbReference>
<keyword evidence="2" id="KW-0863">Zinc-finger</keyword>
<name>A0AAJ6W0C2_9ACAR</name>
<evidence type="ECO:0000313" key="6">
    <source>
        <dbReference type="Proteomes" id="UP000694867"/>
    </source>
</evidence>
<dbReference type="InterPro" id="IPR018289">
    <property type="entry name" value="MULE_transposase_dom"/>
</dbReference>
<evidence type="ECO:0000256" key="3">
    <source>
        <dbReference type="ARBA" id="ARBA00022833"/>
    </source>
</evidence>
<dbReference type="AlphaFoldDB" id="A0AAJ6W0C2"/>
<reference evidence="7" key="1">
    <citation type="submission" date="2025-08" db="UniProtKB">
        <authorList>
            <consortium name="RefSeq"/>
        </authorList>
    </citation>
    <scope>IDENTIFICATION</scope>
</reference>
<evidence type="ECO:0000313" key="7">
    <source>
        <dbReference type="RefSeq" id="XP_003747407.1"/>
    </source>
</evidence>
<sequence length="479" mass="53993">MTSASRSIVSQRGAPKKIHDGHVYIREKTSKDGFTQFWRCERVGACKARLHTCVSTGDVVKLIGIHSDEPNPAGIDIASRLCTLKRRALDNQETPPQLIESVFESSSQATGLVAPKTETLARVVNRTRKASRRPPLLPSSRASIIISPEYTVYESSPGHFESFLLGDSGEGDADRILWFGRQSVSEWIGLVSEVYQDGTFSLSPLLFYQILAVLADRDGFVLPVCYALLPNKTEHTYRRMLGMLRDTWPSLNASAISSDFKKGLLNAFVGAFPAAEMHGCFFHLVQNLKKMLGGMHLMGRYRNDADFNLAARMITGLAFVPPECLDNVIEDLAVHLPQELMPVLKYFEDAYVGSLLHILPDGREVRREPSFAVEMWSVYQRTLNDDSRTNNYAEAAHKRLQTEFGVDHPTLWKLIDGLRRVQHHRDLRYARLVGGHSPEPERRKYVEADISLRRVVDSFHSRTSVEFLQGVSKNYEMNA</sequence>
<dbReference type="GO" id="GO:0008270">
    <property type="term" value="F:zinc ion binding"/>
    <property type="evidence" value="ECO:0007669"/>
    <property type="project" value="UniProtKB-KW"/>
</dbReference>